<comment type="cofactor">
    <cofactor evidence="1">
        <name>Zn(2+)</name>
        <dbReference type="ChEBI" id="CHEBI:29105"/>
    </cofactor>
</comment>
<dbReference type="PANTHER" id="PTHR43161">
    <property type="entry name" value="SORBITOL DEHYDROGENASE"/>
    <property type="match status" value="1"/>
</dbReference>
<evidence type="ECO:0000256" key="4">
    <source>
        <dbReference type="ARBA" id="ARBA00022833"/>
    </source>
</evidence>
<dbReference type="Gene3D" id="3.90.180.10">
    <property type="entry name" value="Medium-chain alcohol dehydrogenases, catalytic domain"/>
    <property type="match status" value="1"/>
</dbReference>
<dbReference type="SUPFAM" id="SSF50129">
    <property type="entry name" value="GroES-like"/>
    <property type="match status" value="1"/>
</dbReference>
<dbReference type="InterPro" id="IPR013154">
    <property type="entry name" value="ADH-like_N"/>
</dbReference>
<dbReference type="Pfam" id="PF00107">
    <property type="entry name" value="ADH_zinc_N"/>
    <property type="match status" value="1"/>
</dbReference>
<evidence type="ECO:0000313" key="9">
    <source>
        <dbReference type="Proteomes" id="UP001501747"/>
    </source>
</evidence>
<feature type="domain" description="Alcohol dehydrogenase-like C-terminal" evidence="6">
    <location>
        <begin position="189"/>
        <end position="306"/>
    </location>
</feature>
<dbReference type="Gene3D" id="3.40.50.720">
    <property type="entry name" value="NAD(P)-binding Rossmann-like Domain"/>
    <property type="match status" value="1"/>
</dbReference>
<gene>
    <name evidence="8" type="ORF">GCM10022247_41180</name>
</gene>
<evidence type="ECO:0000256" key="1">
    <source>
        <dbReference type="ARBA" id="ARBA00001947"/>
    </source>
</evidence>
<dbReference type="SUPFAM" id="SSF51735">
    <property type="entry name" value="NAD(P)-binding Rossmann-fold domains"/>
    <property type="match status" value="1"/>
</dbReference>
<evidence type="ECO:0000259" key="6">
    <source>
        <dbReference type="Pfam" id="PF00107"/>
    </source>
</evidence>
<organism evidence="8 9">
    <name type="scientific">Allokutzneria multivorans</name>
    <dbReference type="NCBI Taxonomy" id="1142134"/>
    <lineage>
        <taxon>Bacteria</taxon>
        <taxon>Bacillati</taxon>
        <taxon>Actinomycetota</taxon>
        <taxon>Actinomycetes</taxon>
        <taxon>Pseudonocardiales</taxon>
        <taxon>Pseudonocardiaceae</taxon>
        <taxon>Allokutzneria</taxon>
    </lineage>
</organism>
<evidence type="ECO:0000313" key="8">
    <source>
        <dbReference type="EMBL" id="GAA4014127.1"/>
    </source>
</evidence>
<name>A0ABP7SNP5_9PSEU</name>
<sequence>MPSGRCQMTRFTEREFAAVLHGPRDVRLEEVDRPRPGPGQVLVQIERVGLCGTDLNYYVDGFNGPTVLSAPTVLGHEASGIVVGVGEGTPPRLLGRQVALEPATSCGVCLICRSGRSNLCPSGFCLGSPPTNGALREHVVIEHRLAHPLPERLNPEEGVLIEPLAVGCWAVHRARVATGHRVLVTGAGPIGLLTAKAALAAGALEVTVADVHPQRLELARRLHPGPVVDLGTDELPGASIDRMLECSGAATALEAVESLKPGGVIALVGVPQRWPAAPLGYVQRWEVDLVGCFRYGPAAFRSAIGWSGTGRVRLSGLVTARFSLAHTGQAIETALTDRTQLKVVVQPNAA</sequence>
<keyword evidence="4" id="KW-0862">Zinc</keyword>
<proteinExistence type="inferred from homology"/>
<keyword evidence="9" id="KW-1185">Reference proteome</keyword>
<keyword evidence="5" id="KW-0560">Oxidoreductase</keyword>
<dbReference type="Proteomes" id="UP001501747">
    <property type="component" value="Unassembled WGS sequence"/>
</dbReference>
<keyword evidence="3" id="KW-0479">Metal-binding</keyword>
<dbReference type="Pfam" id="PF08240">
    <property type="entry name" value="ADH_N"/>
    <property type="match status" value="1"/>
</dbReference>
<evidence type="ECO:0000256" key="3">
    <source>
        <dbReference type="ARBA" id="ARBA00022723"/>
    </source>
</evidence>
<comment type="similarity">
    <text evidence="2">Belongs to the zinc-containing alcohol dehydrogenase family.</text>
</comment>
<comment type="caution">
    <text evidence="8">The sequence shown here is derived from an EMBL/GenBank/DDBJ whole genome shotgun (WGS) entry which is preliminary data.</text>
</comment>
<evidence type="ECO:0000256" key="5">
    <source>
        <dbReference type="ARBA" id="ARBA00023002"/>
    </source>
</evidence>
<dbReference type="InterPro" id="IPR011032">
    <property type="entry name" value="GroES-like_sf"/>
</dbReference>
<feature type="domain" description="Alcohol dehydrogenase-like N-terminal" evidence="7">
    <location>
        <begin position="37"/>
        <end position="151"/>
    </location>
</feature>
<dbReference type="EMBL" id="BAABAL010000016">
    <property type="protein sequence ID" value="GAA4014127.1"/>
    <property type="molecule type" value="Genomic_DNA"/>
</dbReference>
<dbReference type="InterPro" id="IPR013149">
    <property type="entry name" value="ADH-like_C"/>
</dbReference>
<protein>
    <submittedName>
        <fullName evidence="8">NAD(P)-dependent alcohol dehydrogenase</fullName>
    </submittedName>
</protein>
<evidence type="ECO:0000256" key="2">
    <source>
        <dbReference type="ARBA" id="ARBA00008072"/>
    </source>
</evidence>
<reference evidence="9" key="1">
    <citation type="journal article" date="2019" name="Int. J. Syst. Evol. Microbiol.">
        <title>The Global Catalogue of Microorganisms (GCM) 10K type strain sequencing project: providing services to taxonomists for standard genome sequencing and annotation.</title>
        <authorList>
            <consortium name="The Broad Institute Genomics Platform"/>
            <consortium name="The Broad Institute Genome Sequencing Center for Infectious Disease"/>
            <person name="Wu L."/>
            <person name="Ma J."/>
        </authorList>
    </citation>
    <scope>NUCLEOTIDE SEQUENCE [LARGE SCALE GENOMIC DNA]</scope>
    <source>
        <strain evidence="9">JCM 17342</strain>
    </source>
</reference>
<dbReference type="PANTHER" id="PTHR43161:SF9">
    <property type="entry name" value="SORBITOL DEHYDROGENASE"/>
    <property type="match status" value="1"/>
</dbReference>
<dbReference type="InterPro" id="IPR036291">
    <property type="entry name" value="NAD(P)-bd_dom_sf"/>
</dbReference>
<accession>A0ABP7SNP5</accession>
<evidence type="ECO:0000259" key="7">
    <source>
        <dbReference type="Pfam" id="PF08240"/>
    </source>
</evidence>